<dbReference type="InterPro" id="IPR037217">
    <property type="entry name" value="Trp/Indoleamine_2_3_dOase-like"/>
</dbReference>
<keyword evidence="2 4" id="KW-0479">Metal-binding</keyword>
<gene>
    <name evidence="6" type="ORF">Moror_3586</name>
</gene>
<dbReference type="OrthoDB" id="540174at2759"/>
<dbReference type="AlphaFoldDB" id="V2WX99"/>
<dbReference type="EMBL" id="AWSO01001137">
    <property type="protein sequence ID" value="ESK85131.1"/>
    <property type="molecule type" value="Genomic_DNA"/>
</dbReference>
<dbReference type="Proteomes" id="UP000017559">
    <property type="component" value="Unassembled WGS sequence"/>
</dbReference>
<dbReference type="GO" id="GO:0019441">
    <property type="term" value="P:L-tryptophan catabolic process to kynurenine"/>
    <property type="evidence" value="ECO:0007669"/>
    <property type="project" value="InterPro"/>
</dbReference>
<dbReference type="GO" id="GO:0020037">
    <property type="term" value="F:heme binding"/>
    <property type="evidence" value="ECO:0007669"/>
    <property type="project" value="InterPro"/>
</dbReference>
<dbReference type="Gene3D" id="1.20.58.480">
    <property type="match status" value="1"/>
</dbReference>
<accession>V2WX99</accession>
<name>V2WX99_MONRO</name>
<dbReference type="GO" id="GO:0046872">
    <property type="term" value="F:metal ion binding"/>
    <property type="evidence" value="ECO:0007669"/>
    <property type="project" value="UniProtKB-KW"/>
</dbReference>
<protein>
    <submittedName>
        <fullName evidence="6">Indoleamine 2,3-dioxyganese b</fullName>
    </submittedName>
</protein>
<dbReference type="InterPro" id="IPR000898">
    <property type="entry name" value="Indolamine_dOase"/>
</dbReference>
<dbReference type="PANTHER" id="PTHR28657:SF5">
    <property type="entry name" value="INDOLEAMINE 2,3-DIOXYGENASE"/>
    <property type="match status" value="1"/>
</dbReference>
<feature type="compositionally biased region" description="Basic and acidic residues" evidence="5">
    <location>
        <begin position="67"/>
        <end position="76"/>
    </location>
</feature>
<proteinExistence type="inferred from homology"/>
<dbReference type="GO" id="GO:0033754">
    <property type="term" value="F:indoleamine 2,3-dioxygenase activity"/>
    <property type="evidence" value="ECO:0007669"/>
    <property type="project" value="TreeGrafter"/>
</dbReference>
<dbReference type="GO" id="GO:0005737">
    <property type="term" value="C:cytoplasm"/>
    <property type="evidence" value="ECO:0007669"/>
    <property type="project" value="TreeGrafter"/>
</dbReference>
<evidence type="ECO:0000256" key="2">
    <source>
        <dbReference type="ARBA" id="ARBA00022723"/>
    </source>
</evidence>
<sequence>MLLSIKKAYDPGPFYNFVRPWLGGGTWVFEGDETHTHTHTLVESSAAQSPLVQTLDVFPDTSSSPDRTTKSKDFPRGMRTYMSRSHREFLECLRNGGRGDKLRSESVGEAYKKAVDVLKQFRDAHIVMVTLFVVGPARKEGIKGTAGTYRNGVGMENVAMDCHAGRFDYRGS</sequence>
<dbReference type="GO" id="GO:0034354">
    <property type="term" value="P:'de novo' NAD+ biosynthetic process from L-tryptophan"/>
    <property type="evidence" value="ECO:0007669"/>
    <property type="project" value="TreeGrafter"/>
</dbReference>
<dbReference type="KEGG" id="mrr:Moror_3586"/>
<comment type="similarity">
    <text evidence="1">Belongs to the indoleamine 2,3-dioxygenase family.</text>
</comment>
<organism evidence="6 7">
    <name type="scientific">Moniliophthora roreri (strain MCA 2997)</name>
    <name type="common">Cocoa frosty pod rot fungus</name>
    <name type="synonym">Crinipellis roreri</name>
    <dbReference type="NCBI Taxonomy" id="1381753"/>
    <lineage>
        <taxon>Eukaryota</taxon>
        <taxon>Fungi</taxon>
        <taxon>Dikarya</taxon>
        <taxon>Basidiomycota</taxon>
        <taxon>Agaricomycotina</taxon>
        <taxon>Agaricomycetes</taxon>
        <taxon>Agaricomycetidae</taxon>
        <taxon>Agaricales</taxon>
        <taxon>Marasmiineae</taxon>
        <taxon>Marasmiaceae</taxon>
        <taxon>Moniliophthora</taxon>
    </lineage>
</organism>
<evidence type="ECO:0000313" key="6">
    <source>
        <dbReference type="EMBL" id="ESK85131.1"/>
    </source>
</evidence>
<dbReference type="PANTHER" id="PTHR28657">
    <property type="entry name" value="INDOLEAMINE 2,3-DIOXYGENASE"/>
    <property type="match status" value="1"/>
</dbReference>
<evidence type="ECO:0000313" key="7">
    <source>
        <dbReference type="Proteomes" id="UP000017559"/>
    </source>
</evidence>
<evidence type="ECO:0000256" key="3">
    <source>
        <dbReference type="ARBA" id="ARBA00023004"/>
    </source>
</evidence>
<dbReference type="SUPFAM" id="SSF140959">
    <property type="entry name" value="Indolic compounds 2,3-dioxygenase-like"/>
    <property type="match status" value="1"/>
</dbReference>
<evidence type="ECO:0000256" key="5">
    <source>
        <dbReference type="SAM" id="MobiDB-lite"/>
    </source>
</evidence>
<keyword evidence="7" id="KW-1185">Reference proteome</keyword>
<feature type="binding site" description="proximal binding residue" evidence="4">
    <location>
        <position position="125"/>
    </location>
    <ligand>
        <name>heme b</name>
        <dbReference type="ChEBI" id="CHEBI:60344"/>
    </ligand>
    <ligandPart>
        <name>Fe</name>
        <dbReference type="ChEBI" id="CHEBI:18248"/>
    </ligandPart>
</feature>
<keyword evidence="3 4" id="KW-0408">Iron</keyword>
<evidence type="ECO:0000256" key="1">
    <source>
        <dbReference type="ARBA" id="ARBA00007119"/>
    </source>
</evidence>
<keyword evidence="4" id="KW-0349">Heme</keyword>
<evidence type="ECO:0000256" key="4">
    <source>
        <dbReference type="PIRSR" id="PIRSR600898-1"/>
    </source>
</evidence>
<dbReference type="HOGENOM" id="CLU_1845615_0_0_1"/>
<reference evidence="6 7" key="1">
    <citation type="journal article" date="2014" name="BMC Genomics">
        <title>Genome and secretome analysis of the hemibiotrophic fungal pathogen, Moniliophthora roreri, which causes frosty pod rot disease of cacao: mechanisms of the biotrophic and necrotrophic phases.</title>
        <authorList>
            <person name="Meinhardt L.W."/>
            <person name="Costa G.G.L."/>
            <person name="Thomazella D.P.T."/>
            <person name="Teixeira P.J.P.L."/>
            <person name="Carazzolle M.F."/>
            <person name="Schuster S.C."/>
            <person name="Carlson J.E."/>
            <person name="Guiltinan M.J."/>
            <person name="Mieczkowski P."/>
            <person name="Farmer A."/>
            <person name="Ramaraj T."/>
            <person name="Crozier J."/>
            <person name="Davis R.E."/>
            <person name="Shao J."/>
            <person name="Melnick R.L."/>
            <person name="Pereira G.A.G."/>
            <person name="Bailey B.A."/>
        </authorList>
    </citation>
    <scope>NUCLEOTIDE SEQUENCE [LARGE SCALE GENOMIC DNA]</scope>
    <source>
        <strain evidence="6 7">MCA 2997</strain>
    </source>
</reference>
<dbReference type="Pfam" id="PF01231">
    <property type="entry name" value="IDO"/>
    <property type="match status" value="1"/>
</dbReference>
<feature type="region of interest" description="Disordered" evidence="5">
    <location>
        <begin position="56"/>
        <end position="76"/>
    </location>
</feature>
<comment type="caution">
    <text evidence="6">The sequence shown here is derived from an EMBL/GenBank/DDBJ whole genome shotgun (WGS) entry which is preliminary data.</text>
</comment>